<dbReference type="AlphaFoldDB" id="A0A5C3PRM8"/>
<name>A0A5C3PRM8_9APHY</name>
<protein>
    <submittedName>
        <fullName evidence="2">Uncharacterized protein</fullName>
    </submittedName>
</protein>
<feature type="compositionally biased region" description="Polar residues" evidence="1">
    <location>
        <begin position="257"/>
        <end position="268"/>
    </location>
</feature>
<evidence type="ECO:0000313" key="2">
    <source>
        <dbReference type="EMBL" id="TFK91249.1"/>
    </source>
</evidence>
<keyword evidence="3" id="KW-1185">Reference proteome</keyword>
<feature type="region of interest" description="Disordered" evidence="1">
    <location>
        <begin position="245"/>
        <end position="290"/>
    </location>
</feature>
<feature type="compositionally biased region" description="Polar residues" evidence="1">
    <location>
        <begin position="36"/>
        <end position="53"/>
    </location>
</feature>
<feature type="region of interest" description="Disordered" evidence="1">
    <location>
        <begin position="102"/>
        <end position="205"/>
    </location>
</feature>
<feature type="region of interest" description="Disordered" evidence="1">
    <location>
        <begin position="765"/>
        <end position="851"/>
    </location>
</feature>
<sequence>MQSNPSNVESVVEKNALTTPGEKTAVGELDPEASRSMESQVPHSLPSQTKSWSSIESASFENGTVTQNSVLRAASEDSGPLWAAVSPARVVPAVAQFDENEFLNFEEGEVEAEAEEEAPPPPNQEANRRKNVETPREHAARREDVLGEHRRSHFPRDDEPTARKRSWTGSAVSEEDRRTARRPRFDRHEQTSRPMLPPIKDLMGNPWRGVGEGEFRIHSFASPVSTSTPRLPPYARDEISFHHDEQADVSGHPPTLRGSSIDSPTSVRSVEEDIGRTRSHSRTGSLASAPGMEVDYDADLNSSSLLEVPYGQRSGAGIPREDGRKSLQEILAEETPYHRTRNERDQNEFWRSGYRPKDWTQPRVPRERKEDDEHERSHFSPLPNTKAWEYARGARGQDFQTSYGRPAMARSEEAAPGEEGEDVQSMLEDGRRSTSYAQRAGGSRHNTLEAEEREQDRDVPLEWWQETKASRLPTILMKEESVEDIPVVVDSPHSDRWTTHLSDPEERYAGMSKEWMKAIWTSLELIVLLTVFNYRYTKNQEINRHIETCISSMTTRLTGESGFHVVPPDPEWRHDLKARDLPYLWVIRGLSEQAAWEMVKSHVISARGVSIITHPKTIENPRFVCGLAGFLRPDVKTTKKAVLNVLESEYMVKRLTELVHSSDRLSHLPIRKRVERVIESLDVRFIATKEDGYVANIYILPPTDEMDEWREWAEEMRSCKYNVFLNGTGSARKAFWCGGCRGVDHEDQECPIPKMRGWKGPLAGARSHSKYWEPEPTATKRPGRGRGGPQWSGTNGQPLTRTPGASGRGVRDGWTGSAAGRGRGGQRGAYSLRGSHDQRGGMRSNWDPRTPAYQNFWNARF</sequence>
<feature type="compositionally biased region" description="Acidic residues" evidence="1">
    <location>
        <begin position="102"/>
        <end position="118"/>
    </location>
</feature>
<feature type="compositionally biased region" description="Polar residues" evidence="1">
    <location>
        <begin position="791"/>
        <end position="800"/>
    </location>
</feature>
<reference evidence="2 3" key="1">
    <citation type="journal article" date="2019" name="Nat. Ecol. Evol.">
        <title>Megaphylogeny resolves global patterns of mushroom evolution.</title>
        <authorList>
            <person name="Varga T."/>
            <person name="Krizsan K."/>
            <person name="Foldi C."/>
            <person name="Dima B."/>
            <person name="Sanchez-Garcia M."/>
            <person name="Sanchez-Ramirez S."/>
            <person name="Szollosi G.J."/>
            <person name="Szarkandi J.G."/>
            <person name="Papp V."/>
            <person name="Albert L."/>
            <person name="Andreopoulos W."/>
            <person name="Angelini C."/>
            <person name="Antonin V."/>
            <person name="Barry K.W."/>
            <person name="Bougher N.L."/>
            <person name="Buchanan P."/>
            <person name="Buyck B."/>
            <person name="Bense V."/>
            <person name="Catcheside P."/>
            <person name="Chovatia M."/>
            <person name="Cooper J."/>
            <person name="Damon W."/>
            <person name="Desjardin D."/>
            <person name="Finy P."/>
            <person name="Geml J."/>
            <person name="Haridas S."/>
            <person name="Hughes K."/>
            <person name="Justo A."/>
            <person name="Karasinski D."/>
            <person name="Kautmanova I."/>
            <person name="Kiss B."/>
            <person name="Kocsube S."/>
            <person name="Kotiranta H."/>
            <person name="LaButti K.M."/>
            <person name="Lechner B.E."/>
            <person name="Liimatainen K."/>
            <person name="Lipzen A."/>
            <person name="Lukacs Z."/>
            <person name="Mihaltcheva S."/>
            <person name="Morgado L.N."/>
            <person name="Niskanen T."/>
            <person name="Noordeloos M.E."/>
            <person name="Ohm R.A."/>
            <person name="Ortiz-Santana B."/>
            <person name="Ovrebo C."/>
            <person name="Racz N."/>
            <person name="Riley R."/>
            <person name="Savchenko A."/>
            <person name="Shiryaev A."/>
            <person name="Soop K."/>
            <person name="Spirin V."/>
            <person name="Szebenyi C."/>
            <person name="Tomsovsky M."/>
            <person name="Tulloss R.E."/>
            <person name="Uehling J."/>
            <person name="Grigoriev I.V."/>
            <person name="Vagvolgyi C."/>
            <person name="Papp T."/>
            <person name="Martin F.M."/>
            <person name="Miettinen O."/>
            <person name="Hibbett D.S."/>
            <person name="Nagy L.G."/>
        </authorList>
    </citation>
    <scope>NUCLEOTIDE SEQUENCE [LARGE SCALE GENOMIC DNA]</scope>
    <source>
        <strain evidence="2 3">HHB13444</strain>
    </source>
</reference>
<dbReference type="Proteomes" id="UP000308197">
    <property type="component" value="Unassembled WGS sequence"/>
</dbReference>
<accession>A0A5C3PRM8</accession>
<dbReference type="EMBL" id="ML211025">
    <property type="protein sequence ID" value="TFK91249.1"/>
    <property type="molecule type" value="Genomic_DNA"/>
</dbReference>
<proteinExistence type="predicted"/>
<feature type="compositionally biased region" description="Basic and acidic residues" evidence="1">
    <location>
        <begin position="355"/>
        <end position="378"/>
    </location>
</feature>
<feature type="region of interest" description="Disordered" evidence="1">
    <location>
        <begin position="353"/>
        <end position="461"/>
    </location>
</feature>
<evidence type="ECO:0000256" key="1">
    <source>
        <dbReference type="SAM" id="MobiDB-lite"/>
    </source>
</evidence>
<organism evidence="2 3">
    <name type="scientific">Polyporus arcularius HHB13444</name>
    <dbReference type="NCBI Taxonomy" id="1314778"/>
    <lineage>
        <taxon>Eukaryota</taxon>
        <taxon>Fungi</taxon>
        <taxon>Dikarya</taxon>
        <taxon>Basidiomycota</taxon>
        <taxon>Agaricomycotina</taxon>
        <taxon>Agaricomycetes</taxon>
        <taxon>Polyporales</taxon>
        <taxon>Polyporaceae</taxon>
        <taxon>Polyporus</taxon>
    </lineage>
</organism>
<feature type="compositionally biased region" description="Basic and acidic residues" evidence="1">
    <location>
        <begin position="126"/>
        <end position="162"/>
    </location>
</feature>
<gene>
    <name evidence="2" type="ORF">K466DRAFT_596304</name>
</gene>
<feature type="compositionally biased region" description="Basic and acidic residues" evidence="1">
    <location>
        <begin position="446"/>
        <end position="460"/>
    </location>
</feature>
<feature type="region of interest" description="Disordered" evidence="1">
    <location>
        <begin position="1"/>
        <end position="53"/>
    </location>
</feature>
<evidence type="ECO:0000313" key="3">
    <source>
        <dbReference type="Proteomes" id="UP000308197"/>
    </source>
</evidence>
<dbReference type="InParanoid" id="A0A5C3PRM8"/>